<dbReference type="InterPro" id="IPR053155">
    <property type="entry name" value="F-pilin_assembly_TraC"/>
</dbReference>
<evidence type="ECO:0000313" key="2">
    <source>
        <dbReference type="EMBL" id="RVT99720.1"/>
    </source>
</evidence>
<dbReference type="OrthoDB" id="596266at2"/>
<evidence type="ECO:0000259" key="1">
    <source>
        <dbReference type="Pfam" id="PF19044"/>
    </source>
</evidence>
<feature type="domain" description="TraG P-loop" evidence="1">
    <location>
        <begin position="385"/>
        <end position="791"/>
    </location>
</feature>
<dbReference type="AlphaFoldDB" id="A0A3S2V0D9"/>
<keyword evidence="3" id="KW-1185">Reference proteome</keyword>
<evidence type="ECO:0000313" key="3">
    <source>
        <dbReference type="Proteomes" id="UP000282759"/>
    </source>
</evidence>
<reference evidence="2 3" key="1">
    <citation type="submission" date="2019-01" db="EMBL/GenBank/DDBJ databases">
        <authorList>
            <person name="Chen W.-M."/>
        </authorList>
    </citation>
    <scope>NUCLEOTIDE SEQUENCE [LARGE SCALE GENOMIC DNA]</scope>
    <source>
        <strain evidence="2 3">YBJ-36</strain>
    </source>
</reference>
<dbReference type="Gene3D" id="3.40.50.300">
    <property type="entry name" value="P-loop containing nucleotide triphosphate hydrolases"/>
    <property type="match status" value="1"/>
</dbReference>
<proteinExistence type="predicted"/>
<sequence length="818" mass="93189">MLLKQVFKLPYIGMDEYENLPLIYGADGSYSVVLRLVNPVMPYGASASAYDEFHQLFTAIVKTIGNGYLLQKLDVFSHTAYRSKPVNEYLRQKYNGHFEGREQVILQTYMCISRQVRKGRFYTYDPREINAFRQVLGKVTDLLEASGMSPVLLMEEEVNRLVKQMLCMNFGDSPLALDNILPGDTELKMGTRSVRSLTLVDTDNIDLPQKIGTHIERNDKDALRGFPTDVMSFLLNVPDCETIIFNQVFDIPAQPDMLKKLELKRKRHSGIPDPANLLCVEDIDALLNDVARDNQLLVNCHFNIVIAAEQARMQRAANFVESALFNQGIVISKNAYNQLELFRTILPGNAVELKSYDWFLTTCDAALCFFFKERLLEDESSDFLIRFTDRRGIPVGIDPSDLPMRKGRINNRNRFVLGPSGSGKSFFMNALIEQYMAYNMDVVIVDTGHSYSGLCEYFGGRYITYTEQCPITMNPFAITASEYNIEKKDFLVTLIFLLWKGADGQVTTVESDVISQVISAYYAQAFSQQLGSKLGFDGFYQFALERIPQIKQQEKISFDLDEFRFVLKKFCKGGEYGTILNEDADQSLFSERFVVFEIDNIKESKILFPIVTLIIMDVFIQKMRHRSSQRKCLIVEEAWKAIASPLMGGYLLFLYKTVRKFWGEAIVVTQELGDIIGNPIVKDSIINNSDTICLLDQTKFKDNYDEIAALLAISETERKKIFTINQLDNRDGRDRFKEVYIRRGSIGEVYGVEVSIEQYLTYTTEKPEKSAVSIYTLHFQSYPAGLDAFVRDMKTSGLPLHAFISVVNKAGHPVNHST</sequence>
<dbReference type="PANTHER" id="PTHR38467">
    <property type="match status" value="1"/>
</dbReference>
<dbReference type="Proteomes" id="UP000282759">
    <property type="component" value="Unassembled WGS sequence"/>
</dbReference>
<name>A0A3S2V0D9_9SPHI</name>
<dbReference type="NCBIfam" id="TIGR03783">
    <property type="entry name" value="Bac_Flav_CT_G"/>
    <property type="match status" value="1"/>
</dbReference>
<dbReference type="RefSeq" id="WP_127706307.1">
    <property type="nucleotide sequence ID" value="NZ_SACK01000007.1"/>
</dbReference>
<dbReference type="PANTHER" id="PTHR38467:SF1">
    <property type="entry name" value="CONJUGATIVE TRANSFER: ASSEMBLY"/>
    <property type="match status" value="1"/>
</dbReference>
<dbReference type="Gene3D" id="1.10.8.730">
    <property type="match status" value="1"/>
</dbReference>
<dbReference type="InterPro" id="IPR022509">
    <property type="entry name" value="Conjugation_ATPase_TraG"/>
</dbReference>
<dbReference type="InterPro" id="IPR043964">
    <property type="entry name" value="P-loop_TraG"/>
</dbReference>
<gene>
    <name evidence="2" type="primary">traG</name>
    <name evidence="2" type="ORF">EOD41_14850</name>
</gene>
<dbReference type="InterPro" id="IPR027417">
    <property type="entry name" value="P-loop_NTPase"/>
</dbReference>
<dbReference type="Pfam" id="PF19044">
    <property type="entry name" value="P-loop_TraG"/>
    <property type="match status" value="1"/>
</dbReference>
<accession>A0A3S2V0D9</accession>
<protein>
    <submittedName>
        <fullName evidence="2">TraG family conjugative transposon ATPase</fullName>
    </submittedName>
</protein>
<organism evidence="2 3">
    <name type="scientific">Mucilaginibacter limnophilus</name>
    <dbReference type="NCBI Taxonomy" id="1932778"/>
    <lineage>
        <taxon>Bacteria</taxon>
        <taxon>Pseudomonadati</taxon>
        <taxon>Bacteroidota</taxon>
        <taxon>Sphingobacteriia</taxon>
        <taxon>Sphingobacteriales</taxon>
        <taxon>Sphingobacteriaceae</taxon>
        <taxon>Mucilaginibacter</taxon>
    </lineage>
</organism>
<dbReference type="SUPFAM" id="SSF52540">
    <property type="entry name" value="P-loop containing nucleoside triphosphate hydrolases"/>
    <property type="match status" value="1"/>
</dbReference>
<dbReference type="EMBL" id="SACK01000007">
    <property type="protein sequence ID" value="RVT99720.1"/>
    <property type="molecule type" value="Genomic_DNA"/>
</dbReference>
<comment type="caution">
    <text evidence="2">The sequence shown here is derived from an EMBL/GenBank/DDBJ whole genome shotgun (WGS) entry which is preliminary data.</text>
</comment>